<name>A0A8T0HRR9_CERPU</name>
<dbReference type="AlphaFoldDB" id="A0A8T0HRR9"/>
<comment type="caution">
    <text evidence="1">The sequence shown here is derived from an EMBL/GenBank/DDBJ whole genome shotgun (WGS) entry which is preliminary data.</text>
</comment>
<dbReference type="Proteomes" id="UP000822688">
    <property type="component" value="Chromosome V"/>
</dbReference>
<keyword evidence="2" id="KW-1185">Reference proteome</keyword>
<accession>A0A8T0HRR9</accession>
<reference evidence="1" key="1">
    <citation type="submission" date="2020-06" db="EMBL/GenBank/DDBJ databases">
        <title>WGS assembly of Ceratodon purpureus strain R40.</title>
        <authorList>
            <person name="Carey S.B."/>
            <person name="Jenkins J."/>
            <person name="Shu S."/>
            <person name="Lovell J.T."/>
            <person name="Sreedasyam A."/>
            <person name="Maumus F."/>
            <person name="Tiley G.P."/>
            <person name="Fernandez-Pozo N."/>
            <person name="Barry K."/>
            <person name="Chen C."/>
            <person name="Wang M."/>
            <person name="Lipzen A."/>
            <person name="Daum C."/>
            <person name="Saski C.A."/>
            <person name="Payton A.C."/>
            <person name="Mcbreen J.C."/>
            <person name="Conrad R.E."/>
            <person name="Kollar L.M."/>
            <person name="Olsson S."/>
            <person name="Huttunen S."/>
            <person name="Landis J.B."/>
            <person name="Wickett N.J."/>
            <person name="Johnson M.G."/>
            <person name="Rensing S.A."/>
            <person name="Grimwood J."/>
            <person name="Schmutz J."/>
            <person name="Mcdaniel S.F."/>
        </authorList>
    </citation>
    <scope>NUCLEOTIDE SEQUENCE</scope>
    <source>
        <strain evidence="1">R40</strain>
    </source>
</reference>
<evidence type="ECO:0000313" key="2">
    <source>
        <dbReference type="Proteomes" id="UP000822688"/>
    </source>
</evidence>
<evidence type="ECO:0000313" key="1">
    <source>
        <dbReference type="EMBL" id="KAG0573624.1"/>
    </source>
</evidence>
<protein>
    <submittedName>
        <fullName evidence="1">Uncharacterized protein</fullName>
    </submittedName>
</protein>
<dbReference type="EMBL" id="CM026426">
    <property type="protein sequence ID" value="KAG0573624.1"/>
    <property type="molecule type" value="Genomic_DNA"/>
</dbReference>
<proteinExistence type="predicted"/>
<organism evidence="1 2">
    <name type="scientific">Ceratodon purpureus</name>
    <name type="common">Fire moss</name>
    <name type="synonym">Dicranum purpureum</name>
    <dbReference type="NCBI Taxonomy" id="3225"/>
    <lineage>
        <taxon>Eukaryota</taxon>
        <taxon>Viridiplantae</taxon>
        <taxon>Streptophyta</taxon>
        <taxon>Embryophyta</taxon>
        <taxon>Bryophyta</taxon>
        <taxon>Bryophytina</taxon>
        <taxon>Bryopsida</taxon>
        <taxon>Dicranidae</taxon>
        <taxon>Pseudoditrichales</taxon>
        <taxon>Ditrichaceae</taxon>
        <taxon>Ceratodon</taxon>
    </lineage>
</organism>
<sequence>MRYFLCQYVFCVPMRTKWIQLPLSSINSLPSRQATFLSHSATVPRQYEIGNPSVMGTPVVTPDSSVLPSFLKPVVPLQSRGYLPLSNFSVKISGTTVLIP</sequence>
<gene>
    <name evidence="1" type="ORF">KC19_VG194500</name>
</gene>